<dbReference type="PROSITE" id="PS50889">
    <property type="entry name" value="S4"/>
    <property type="match status" value="1"/>
</dbReference>
<dbReference type="GO" id="GO:0000455">
    <property type="term" value="P:enzyme-directed rRNA pseudouridine synthesis"/>
    <property type="evidence" value="ECO:0007669"/>
    <property type="project" value="UniProtKB-ARBA"/>
</dbReference>
<dbReference type="InterPro" id="IPR018496">
    <property type="entry name" value="PsdUridine_synth_RsuA/RluB_CS"/>
</dbReference>
<evidence type="ECO:0000256" key="6">
    <source>
        <dbReference type="PROSITE-ProRule" id="PRU00182"/>
    </source>
</evidence>
<feature type="domain" description="RNA-binding S4" evidence="8">
    <location>
        <begin position="1"/>
        <end position="58"/>
    </location>
</feature>
<dbReference type="PANTHER" id="PTHR47683">
    <property type="entry name" value="PSEUDOURIDINE SYNTHASE FAMILY PROTEIN-RELATED"/>
    <property type="match status" value="1"/>
</dbReference>
<dbReference type="PROSITE" id="PS01149">
    <property type="entry name" value="PSI_RSU"/>
    <property type="match status" value="1"/>
</dbReference>
<dbReference type="InterPro" id="IPR020103">
    <property type="entry name" value="PsdUridine_synth_cat_dom_sf"/>
</dbReference>
<comment type="similarity">
    <text evidence="1 7">Belongs to the pseudouridine synthase RsuA family.</text>
</comment>
<dbReference type="Gene3D" id="3.30.70.580">
    <property type="entry name" value="Pseudouridine synthase I, catalytic domain, N-terminal subdomain"/>
    <property type="match status" value="1"/>
</dbReference>
<dbReference type="RefSeq" id="WP_124927753.1">
    <property type="nucleotide sequence ID" value="NZ_BMOH01000003.1"/>
</dbReference>
<dbReference type="InterPro" id="IPR002942">
    <property type="entry name" value="S4_RNA-bd"/>
</dbReference>
<accession>A0A3P1SID3</accession>
<proteinExistence type="inferred from homology"/>
<comment type="function">
    <text evidence="5">Responsible for synthesis of pseudouridine from uracil-516 in 16S ribosomal RNA.</text>
</comment>
<evidence type="ECO:0000256" key="1">
    <source>
        <dbReference type="ARBA" id="ARBA00008348"/>
    </source>
</evidence>
<name>A0A3P1SID3_9GAMM</name>
<dbReference type="InterPro" id="IPR020094">
    <property type="entry name" value="TruA/RsuA/RluB/E/F_N"/>
</dbReference>
<dbReference type="GO" id="GO:0003723">
    <property type="term" value="F:RNA binding"/>
    <property type="evidence" value="ECO:0007669"/>
    <property type="project" value="UniProtKB-KW"/>
</dbReference>
<dbReference type="FunFam" id="3.30.70.1560:FF:000001">
    <property type="entry name" value="Pseudouridine synthase"/>
    <property type="match status" value="1"/>
</dbReference>
<evidence type="ECO:0000256" key="7">
    <source>
        <dbReference type="RuleBase" id="RU003887"/>
    </source>
</evidence>
<dbReference type="EMBL" id="RQXV01000014">
    <property type="protein sequence ID" value="RRC97043.1"/>
    <property type="molecule type" value="Genomic_DNA"/>
</dbReference>
<evidence type="ECO:0000259" key="8">
    <source>
        <dbReference type="SMART" id="SM00363"/>
    </source>
</evidence>
<dbReference type="SUPFAM" id="SSF55120">
    <property type="entry name" value="Pseudouridine synthase"/>
    <property type="match status" value="1"/>
</dbReference>
<dbReference type="NCBIfam" id="TIGR00093">
    <property type="entry name" value="pseudouridine synthase"/>
    <property type="match status" value="1"/>
</dbReference>
<dbReference type="InterPro" id="IPR006145">
    <property type="entry name" value="PsdUridine_synth_RsuA/RluA"/>
</dbReference>
<dbReference type="SMART" id="SM00363">
    <property type="entry name" value="S4"/>
    <property type="match status" value="1"/>
</dbReference>
<dbReference type="GO" id="GO:0005829">
    <property type="term" value="C:cytosol"/>
    <property type="evidence" value="ECO:0007669"/>
    <property type="project" value="UniProtKB-ARBA"/>
</dbReference>
<dbReference type="GO" id="GO:0160136">
    <property type="term" value="F:16S rRNA pseudouridine(516) synthase activity"/>
    <property type="evidence" value="ECO:0007669"/>
    <property type="project" value="UniProtKB-EC"/>
</dbReference>
<evidence type="ECO:0000256" key="3">
    <source>
        <dbReference type="ARBA" id="ARBA00023235"/>
    </source>
</evidence>
<dbReference type="CDD" id="cd00165">
    <property type="entry name" value="S4"/>
    <property type="match status" value="1"/>
</dbReference>
<dbReference type="PANTHER" id="PTHR47683:SF4">
    <property type="entry name" value="PSEUDOURIDINE SYNTHASE"/>
    <property type="match status" value="1"/>
</dbReference>
<dbReference type="Pfam" id="PF01479">
    <property type="entry name" value="S4"/>
    <property type="match status" value="1"/>
</dbReference>
<evidence type="ECO:0000313" key="10">
    <source>
        <dbReference type="Proteomes" id="UP000267535"/>
    </source>
</evidence>
<dbReference type="Gene3D" id="3.30.70.1560">
    <property type="entry name" value="Alpha-L RNA-binding motif"/>
    <property type="match status" value="1"/>
</dbReference>
<reference evidence="9 10" key="1">
    <citation type="submission" date="2018-11" db="EMBL/GenBank/DDBJ databases">
        <title>The draft genome sequence of Amphritea balenae JAMM 1525T.</title>
        <authorList>
            <person name="Fang Z."/>
            <person name="Zhang Y."/>
            <person name="Han X."/>
        </authorList>
    </citation>
    <scope>NUCLEOTIDE SEQUENCE [LARGE SCALE GENOMIC DNA]</scope>
    <source>
        <strain evidence="9 10">JAMM 1525</strain>
    </source>
</reference>
<keyword evidence="3 7" id="KW-0413">Isomerase</keyword>
<dbReference type="InterPro" id="IPR050343">
    <property type="entry name" value="RsuA_PseudoU_synthase"/>
</dbReference>
<dbReference type="AlphaFoldDB" id="A0A3P1SID3"/>
<dbReference type="SUPFAM" id="SSF55174">
    <property type="entry name" value="Alpha-L RNA-binding motif"/>
    <property type="match status" value="1"/>
</dbReference>
<dbReference type="OrthoDB" id="9807213at2"/>
<evidence type="ECO:0000256" key="5">
    <source>
        <dbReference type="ARBA" id="ARBA00037590"/>
    </source>
</evidence>
<dbReference type="EC" id="5.4.99.-" evidence="7"/>
<comment type="catalytic activity">
    <reaction evidence="4">
        <text>uridine(516) in 16S rRNA = pseudouridine(516) in 16S rRNA</text>
        <dbReference type="Rhea" id="RHEA:38867"/>
        <dbReference type="Rhea" id="RHEA-COMP:10089"/>
        <dbReference type="Rhea" id="RHEA-COMP:10090"/>
        <dbReference type="ChEBI" id="CHEBI:65314"/>
        <dbReference type="ChEBI" id="CHEBI:65315"/>
        <dbReference type="EC" id="5.4.99.19"/>
    </reaction>
</comment>
<sequence>MRLDRFVQINTAYSRQQVRLLLAQGQVRVAGKVVRDAEVRVDSFVRIELQEQLLQDTNAVYLMLNKPAGIVSATEHPEHQTVIDLLPEHLRAGVHYAGRLDLKTTGLMLLTNDGLWSRRVTQPETETAKVYLVTTKDKISSEVAEVFHRGIYFKYEDITTRPAELELISDYQCRLTLHEGRYHQVKRMFGYFDNEVTALHRESIGAIQLDPDLEPGEYRTLSTDEIVLF</sequence>
<keyword evidence="2 6" id="KW-0694">RNA-binding</keyword>
<dbReference type="InterPro" id="IPR042092">
    <property type="entry name" value="PsdUridine_s_RsuA/RluB/E/F_cat"/>
</dbReference>
<dbReference type="InterPro" id="IPR000748">
    <property type="entry name" value="PsdUridine_synth_RsuA/RluB/E/F"/>
</dbReference>
<organism evidence="9 10">
    <name type="scientific">Amphritea balenae</name>
    <dbReference type="NCBI Taxonomy" id="452629"/>
    <lineage>
        <taxon>Bacteria</taxon>
        <taxon>Pseudomonadati</taxon>
        <taxon>Pseudomonadota</taxon>
        <taxon>Gammaproteobacteria</taxon>
        <taxon>Oceanospirillales</taxon>
        <taxon>Oceanospirillaceae</taxon>
        <taxon>Amphritea</taxon>
    </lineage>
</organism>
<dbReference type="Pfam" id="PF00849">
    <property type="entry name" value="PseudoU_synth_2"/>
    <property type="match status" value="1"/>
</dbReference>
<dbReference type="Gene3D" id="3.10.290.10">
    <property type="entry name" value="RNA-binding S4 domain"/>
    <property type="match status" value="1"/>
</dbReference>
<keyword evidence="10" id="KW-1185">Reference proteome</keyword>
<gene>
    <name evidence="9" type="ORF">EHS89_18970</name>
</gene>
<evidence type="ECO:0000256" key="4">
    <source>
        <dbReference type="ARBA" id="ARBA00036749"/>
    </source>
</evidence>
<evidence type="ECO:0000256" key="2">
    <source>
        <dbReference type="ARBA" id="ARBA00022884"/>
    </source>
</evidence>
<protein>
    <recommendedName>
        <fullName evidence="7">Pseudouridine synthase</fullName>
        <ecNumber evidence="7">5.4.99.-</ecNumber>
    </recommendedName>
</protein>
<evidence type="ECO:0000313" key="9">
    <source>
        <dbReference type="EMBL" id="RRC97043.1"/>
    </source>
</evidence>
<dbReference type="CDD" id="cd02553">
    <property type="entry name" value="PseudoU_synth_RsuA"/>
    <property type="match status" value="1"/>
</dbReference>
<comment type="caution">
    <text evidence="9">The sequence shown here is derived from an EMBL/GenBank/DDBJ whole genome shotgun (WGS) entry which is preliminary data.</text>
</comment>
<dbReference type="Proteomes" id="UP000267535">
    <property type="component" value="Unassembled WGS sequence"/>
</dbReference>
<dbReference type="InterPro" id="IPR036986">
    <property type="entry name" value="S4_RNA-bd_sf"/>
</dbReference>